<evidence type="ECO:0000313" key="2">
    <source>
        <dbReference type="EMBL" id="SVC29086.1"/>
    </source>
</evidence>
<dbReference type="AlphaFoldDB" id="A0A382KXA9"/>
<sequence length="221" mass="24802">MKFLITGGAGFIGSALIRYLIKNTDHRVFNIDNLTYASNLESLKAAEKSPNYQFKKLDVCNAEGIETIFKNFEPDIVMHLAAESHVDKSIVSAKKFIESNIYGTFVMLESSRKYFENSTSQEKELFKFQHISTDEVYGDLEGTNDFFTEDTPYAPSSPYSASKASADHLVRAWHRTYGLPISITNCSNNYGPNQYPEKLIPLVIKNALNGESLPVYGEGLQ</sequence>
<dbReference type="Gene3D" id="3.40.50.720">
    <property type="entry name" value="NAD(P)-binding Rossmann-like Domain"/>
    <property type="match status" value="1"/>
</dbReference>
<dbReference type="Pfam" id="PF16363">
    <property type="entry name" value="GDP_Man_Dehyd"/>
    <property type="match status" value="1"/>
</dbReference>
<dbReference type="EMBL" id="UINC01083410">
    <property type="protein sequence ID" value="SVC29086.1"/>
    <property type="molecule type" value="Genomic_DNA"/>
</dbReference>
<accession>A0A382KXA9</accession>
<reference evidence="2" key="1">
    <citation type="submission" date="2018-05" db="EMBL/GenBank/DDBJ databases">
        <authorList>
            <person name="Lanie J.A."/>
            <person name="Ng W.-L."/>
            <person name="Kazmierczak K.M."/>
            <person name="Andrzejewski T.M."/>
            <person name="Davidsen T.M."/>
            <person name="Wayne K.J."/>
            <person name="Tettelin H."/>
            <person name="Glass J.I."/>
            <person name="Rusch D."/>
            <person name="Podicherti R."/>
            <person name="Tsui H.-C.T."/>
            <person name="Winkler M.E."/>
        </authorList>
    </citation>
    <scope>NUCLEOTIDE SEQUENCE</scope>
</reference>
<dbReference type="InterPro" id="IPR036291">
    <property type="entry name" value="NAD(P)-bd_dom_sf"/>
</dbReference>
<protein>
    <recommendedName>
        <fullName evidence="1">NAD(P)-binding domain-containing protein</fullName>
    </recommendedName>
</protein>
<proteinExistence type="predicted"/>
<dbReference type="SUPFAM" id="SSF51735">
    <property type="entry name" value="NAD(P)-binding Rossmann-fold domains"/>
    <property type="match status" value="1"/>
</dbReference>
<organism evidence="2">
    <name type="scientific">marine metagenome</name>
    <dbReference type="NCBI Taxonomy" id="408172"/>
    <lineage>
        <taxon>unclassified sequences</taxon>
        <taxon>metagenomes</taxon>
        <taxon>ecological metagenomes</taxon>
    </lineage>
</organism>
<gene>
    <name evidence="2" type="ORF">METZ01_LOCUS281940</name>
</gene>
<dbReference type="InterPro" id="IPR016040">
    <property type="entry name" value="NAD(P)-bd_dom"/>
</dbReference>
<feature type="domain" description="NAD(P)-binding" evidence="1">
    <location>
        <begin position="4"/>
        <end position="219"/>
    </location>
</feature>
<evidence type="ECO:0000259" key="1">
    <source>
        <dbReference type="Pfam" id="PF16363"/>
    </source>
</evidence>
<dbReference type="PANTHER" id="PTHR43000">
    <property type="entry name" value="DTDP-D-GLUCOSE 4,6-DEHYDRATASE-RELATED"/>
    <property type="match status" value="1"/>
</dbReference>
<name>A0A382KXA9_9ZZZZ</name>
<feature type="non-terminal residue" evidence="2">
    <location>
        <position position="221"/>
    </location>
</feature>